<dbReference type="Proteomes" id="UP001630127">
    <property type="component" value="Unassembled WGS sequence"/>
</dbReference>
<evidence type="ECO:0000313" key="2">
    <source>
        <dbReference type="Proteomes" id="UP001630127"/>
    </source>
</evidence>
<comment type="caution">
    <text evidence="1">The sequence shown here is derived from an EMBL/GenBank/DDBJ whole genome shotgun (WGS) entry which is preliminary data.</text>
</comment>
<sequence length="360" mass="41248">MKSWSKEIVIGKEPADLVGPSYEVVRVLEVFKDGDILLLWRDDIWLSQILRRECWINPVFINSSRILMIRGKDLQSRIRGEKHEKYDHQPSSGQQEVVLGFWERGVRFKYLLLRDVRGRPKHMTTVVEEKAIQGQAPSDKKEAPQFYLASSADLRLHSLCLNFAVVRPYNPSSSSIAIALLLLPSNFDAIALVIGFKTLEPSSIWQLRSPIKIFLDFVNVITELRGDGAALEEEQIEYEVEAGGIVQEELNRFEIRVAANLVCPFSIEFYFQKDNNTPVMKLSDLERICPRWMTSSLWFGPRKTKANFGRTTKEWSFKLAPAPSKQVKKTLIPIISFMGKTTVKLLLVLTNPRHVDPVYN</sequence>
<protein>
    <submittedName>
        <fullName evidence="1">Uncharacterized protein</fullName>
    </submittedName>
</protein>
<organism evidence="1 2">
    <name type="scientific">Cinchona calisaya</name>
    <dbReference type="NCBI Taxonomy" id="153742"/>
    <lineage>
        <taxon>Eukaryota</taxon>
        <taxon>Viridiplantae</taxon>
        <taxon>Streptophyta</taxon>
        <taxon>Embryophyta</taxon>
        <taxon>Tracheophyta</taxon>
        <taxon>Spermatophyta</taxon>
        <taxon>Magnoliopsida</taxon>
        <taxon>eudicotyledons</taxon>
        <taxon>Gunneridae</taxon>
        <taxon>Pentapetalae</taxon>
        <taxon>asterids</taxon>
        <taxon>lamiids</taxon>
        <taxon>Gentianales</taxon>
        <taxon>Rubiaceae</taxon>
        <taxon>Cinchonoideae</taxon>
        <taxon>Cinchoneae</taxon>
        <taxon>Cinchona</taxon>
    </lineage>
</organism>
<name>A0ABD3AW26_9GENT</name>
<evidence type="ECO:0000313" key="1">
    <source>
        <dbReference type="EMBL" id="KAL3535296.1"/>
    </source>
</evidence>
<accession>A0ABD3AW26</accession>
<proteinExistence type="predicted"/>
<gene>
    <name evidence="1" type="ORF">ACH5RR_003757</name>
</gene>
<dbReference type="AlphaFoldDB" id="A0ABD3AW26"/>
<dbReference type="EMBL" id="JBJUIK010000002">
    <property type="protein sequence ID" value="KAL3535296.1"/>
    <property type="molecule type" value="Genomic_DNA"/>
</dbReference>
<keyword evidence="2" id="KW-1185">Reference proteome</keyword>
<reference evidence="1 2" key="1">
    <citation type="submission" date="2024-11" db="EMBL/GenBank/DDBJ databases">
        <title>A near-complete genome assembly of Cinchona calisaya.</title>
        <authorList>
            <person name="Lian D.C."/>
            <person name="Zhao X.W."/>
            <person name="Wei L."/>
        </authorList>
    </citation>
    <scope>NUCLEOTIDE SEQUENCE [LARGE SCALE GENOMIC DNA]</scope>
    <source>
        <tissue evidence="1">Nenye</tissue>
    </source>
</reference>